<evidence type="ECO:0000313" key="4">
    <source>
        <dbReference type="Proteomes" id="UP000319746"/>
    </source>
</evidence>
<keyword evidence="2" id="KW-0472">Membrane</keyword>
<feature type="region of interest" description="Disordered" evidence="1">
    <location>
        <begin position="1"/>
        <end position="30"/>
    </location>
</feature>
<keyword evidence="4" id="KW-1185">Reference proteome</keyword>
<proteinExistence type="predicted"/>
<evidence type="ECO:0000256" key="1">
    <source>
        <dbReference type="SAM" id="MobiDB-lite"/>
    </source>
</evidence>
<dbReference type="RefSeq" id="WP_211343955.1">
    <property type="nucleotide sequence ID" value="NZ_BAABAN010000016.1"/>
</dbReference>
<organism evidence="3 4">
    <name type="scientific">Enteractinococcus coprophilus</name>
    <dbReference type="NCBI Taxonomy" id="1027633"/>
    <lineage>
        <taxon>Bacteria</taxon>
        <taxon>Bacillati</taxon>
        <taxon>Actinomycetota</taxon>
        <taxon>Actinomycetes</taxon>
        <taxon>Micrococcales</taxon>
        <taxon>Micrococcaceae</taxon>
    </lineage>
</organism>
<dbReference type="AlphaFoldDB" id="A0A543ANE8"/>
<gene>
    <name evidence="3" type="ORF">FB556_0561</name>
</gene>
<dbReference type="Proteomes" id="UP000319746">
    <property type="component" value="Unassembled WGS sequence"/>
</dbReference>
<dbReference type="EMBL" id="VFOU01000001">
    <property type="protein sequence ID" value="TQL74110.1"/>
    <property type="molecule type" value="Genomic_DNA"/>
</dbReference>
<feature type="transmembrane region" description="Helical" evidence="2">
    <location>
        <begin position="40"/>
        <end position="66"/>
    </location>
</feature>
<comment type="caution">
    <text evidence="3">The sequence shown here is derived from an EMBL/GenBank/DDBJ whole genome shotgun (WGS) entry which is preliminary data.</text>
</comment>
<protein>
    <submittedName>
        <fullName evidence="3">Uncharacterized protein</fullName>
    </submittedName>
</protein>
<sequence length="115" mass="12734">MTQYPPYPQSSQPPYQQPQQSGNLSYGNLPPQDRESLGSWVLVTFIMFIPLVNVIYMLVLAFGSGTSIAKRNFARASLIWMAVGIVLSIVMFMLLAAMGASFFNEISNTYGLLAF</sequence>
<accession>A0A543ANE8</accession>
<feature type="transmembrane region" description="Helical" evidence="2">
    <location>
        <begin position="78"/>
        <end position="103"/>
    </location>
</feature>
<evidence type="ECO:0000313" key="3">
    <source>
        <dbReference type="EMBL" id="TQL74110.1"/>
    </source>
</evidence>
<evidence type="ECO:0000256" key="2">
    <source>
        <dbReference type="SAM" id="Phobius"/>
    </source>
</evidence>
<name>A0A543ANE8_9MICC</name>
<keyword evidence="2" id="KW-0812">Transmembrane</keyword>
<reference evidence="3 4" key="1">
    <citation type="submission" date="2019-06" db="EMBL/GenBank/DDBJ databases">
        <title>Sequencing the genomes of 1000 actinobacteria strains.</title>
        <authorList>
            <person name="Klenk H.-P."/>
        </authorList>
    </citation>
    <scope>NUCLEOTIDE SEQUENCE [LARGE SCALE GENOMIC DNA]</scope>
    <source>
        <strain evidence="3 4">DSM 24083</strain>
    </source>
</reference>
<feature type="compositionally biased region" description="Low complexity" evidence="1">
    <location>
        <begin position="9"/>
        <end position="21"/>
    </location>
</feature>
<keyword evidence="2" id="KW-1133">Transmembrane helix</keyword>